<evidence type="ECO:0000256" key="12">
    <source>
        <dbReference type="SAM" id="Phobius"/>
    </source>
</evidence>
<keyword evidence="8" id="KW-0809">Transit peptide</keyword>
<protein>
    <recommendedName>
        <fullName evidence="13">Peptidase M50 domain-containing protein</fullName>
    </recommendedName>
</protein>
<dbReference type="EMBL" id="JAHRHJ020000002">
    <property type="protein sequence ID" value="KAH9325275.1"/>
    <property type="molecule type" value="Genomic_DNA"/>
</dbReference>
<proteinExistence type="inferred from homology"/>
<dbReference type="GO" id="GO:0006508">
    <property type="term" value="P:proteolysis"/>
    <property type="evidence" value="ECO:0007669"/>
    <property type="project" value="UniProtKB-KW"/>
</dbReference>
<keyword evidence="15" id="KW-1185">Reference proteome</keyword>
<evidence type="ECO:0000256" key="2">
    <source>
        <dbReference type="ARBA" id="ARBA00007931"/>
    </source>
</evidence>
<accession>A0AA38GR62</accession>
<dbReference type="CDD" id="cd06160">
    <property type="entry name" value="S2P-M50_like_2"/>
    <property type="match status" value="1"/>
</dbReference>
<keyword evidence="6 12" id="KW-0812">Transmembrane</keyword>
<gene>
    <name evidence="14" type="ORF">KI387_005453</name>
</gene>
<keyword evidence="10" id="KW-0482">Metalloprotease</keyword>
<keyword evidence="4" id="KW-0934">Plastid</keyword>
<evidence type="ECO:0000256" key="3">
    <source>
        <dbReference type="ARBA" id="ARBA00022528"/>
    </source>
</evidence>
<keyword evidence="3" id="KW-0150">Chloroplast</keyword>
<evidence type="ECO:0000256" key="5">
    <source>
        <dbReference type="ARBA" id="ARBA00022670"/>
    </source>
</evidence>
<dbReference type="GO" id="GO:0031969">
    <property type="term" value="C:chloroplast membrane"/>
    <property type="evidence" value="ECO:0007669"/>
    <property type="project" value="UniProtKB-SubCell"/>
</dbReference>
<reference evidence="14 15" key="1">
    <citation type="journal article" date="2021" name="Nat. Plants">
        <title>The Taxus genome provides insights into paclitaxel biosynthesis.</title>
        <authorList>
            <person name="Xiong X."/>
            <person name="Gou J."/>
            <person name="Liao Q."/>
            <person name="Li Y."/>
            <person name="Zhou Q."/>
            <person name="Bi G."/>
            <person name="Li C."/>
            <person name="Du R."/>
            <person name="Wang X."/>
            <person name="Sun T."/>
            <person name="Guo L."/>
            <person name="Liang H."/>
            <person name="Lu P."/>
            <person name="Wu Y."/>
            <person name="Zhang Z."/>
            <person name="Ro D.K."/>
            <person name="Shang Y."/>
            <person name="Huang S."/>
            <person name="Yan J."/>
        </authorList>
    </citation>
    <scope>NUCLEOTIDE SEQUENCE [LARGE SCALE GENOMIC DNA]</scope>
    <source>
        <strain evidence="14">Ta-2019</strain>
    </source>
</reference>
<comment type="subcellular location">
    <subcellularLocation>
        <location evidence="1">Plastid</location>
        <location evidence="1">Chloroplast membrane</location>
        <topology evidence="1">Multi-pass membrane protein</topology>
    </subcellularLocation>
</comment>
<feature type="non-terminal residue" evidence="14">
    <location>
        <position position="341"/>
    </location>
</feature>
<evidence type="ECO:0000256" key="1">
    <source>
        <dbReference type="ARBA" id="ARBA00004508"/>
    </source>
</evidence>
<dbReference type="PANTHER" id="PTHR31412:SF5">
    <property type="entry name" value="ZINC METALLOPROTEASE EGY2, CHLOROPLASTIC-RELATED"/>
    <property type="match status" value="1"/>
</dbReference>
<evidence type="ECO:0000256" key="9">
    <source>
        <dbReference type="ARBA" id="ARBA00022989"/>
    </source>
</evidence>
<dbReference type="Pfam" id="PF02163">
    <property type="entry name" value="Peptidase_M50"/>
    <property type="match status" value="1"/>
</dbReference>
<evidence type="ECO:0000256" key="7">
    <source>
        <dbReference type="ARBA" id="ARBA00022801"/>
    </source>
</evidence>
<dbReference type="Proteomes" id="UP000824469">
    <property type="component" value="Unassembled WGS sequence"/>
</dbReference>
<dbReference type="AlphaFoldDB" id="A0AA38GR62"/>
<dbReference type="GO" id="GO:0008237">
    <property type="term" value="F:metallopeptidase activity"/>
    <property type="evidence" value="ECO:0007669"/>
    <property type="project" value="UniProtKB-KW"/>
</dbReference>
<dbReference type="OMA" id="ALEDCHM"/>
<feature type="domain" description="Peptidase M50" evidence="13">
    <location>
        <begin position="108"/>
        <end position="264"/>
    </location>
</feature>
<feature type="transmembrane region" description="Helical" evidence="12">
    <location>
        <begin position="163"/>
        <end position="188"/>
    </location>
</feature>
<dbReference type="InterPro" id="IPR008915">
    <property type="entry name" value="Peptidase_M50"/>
</dbReference>
<keyword evidence="5" id="KW-0645">Protease</keyword>
<comment type="caution">
    <text evidence="14">The sequence shown here is derived from an EMBL/GenBank/DDBJ whole genome shotgun (WGS) entry which is preliminary data.</text>
</comment>
<evidence type="ECO:0000313" key="15">
    <source>
        <dbReference type="Proteomes" id="UP000824469"/>
    </source>
</evidence>
<evidence type="ECO:0000256" key="8">
    <source>
        <dbReference type="ARBA" id="ARBA00022946"/>
    </source>
</evidence>
<name>A0AA38GR62_TAXCH</name>
<comment type="similarity">
    <text evidence="2">Belongs to the peptidase M50B family.</text>
</comment>
<evidence type="ECO:0000256" key="4">
    <source>
        <dbReference type="ARBA" id="ARBA00022640"/>
    </source>
</evidence>
<keyword evidence="7" id="KW-0378">Hydrolase</keyword>
<keyword evidence="9 12" id="KW-1133">Transmembrane helix</keyword>
<evidence type="ECO:0000256" key="6">
    <source>
        <dbReference type="ARBA" id="ARBA00022692"/>
    </source>
</evidence>
<dbReference type="InterPro" id="IPR044838">
    <property type="entry name" value="EGY1-like"/>
</dbReference>
<sequence length="341" mass="36205">GGILFKGNLRGEATNSYTKLTKKLQERFGDQYKLFLLVNPEDDRPVAVVVPKESLQAEPTAVPEWFAASAFGLVTVYTILLRNSPAFQLNFLSSFGNLGLLKEGLPGALITVAILGAHEIGHILVARKVGAELAVPYFVPSWQIGSFGAITRIKNVMPNRKDLLQFAVAGPLAGFSLAFLILLTGFILPPNNGQEVILDVSVFHESFLVGSIAKVILGDVLKEGTKVAVNPLVIWAWSGLLINALNSIPAGELDGGRISQALWGRKEVALEDCHMPSDVNLGDTPSFDALLLGDRLSVNALSIDTLSSDALLGNAPLGNTLLGDAPSVGALLGDASSMTQR</sequence>
<evidence type="ECO:0000256" key="10">
    <source>
        <dbReference type="ARBA" id="ARBA00023049"/>
    </source>
</evidence>
<keyword evidence="11 12" id="KW-0472">Membrane</keyword>
<dbReference type="PANTHER" id="PTHR31412">
    <property type="entry name" value="ZINC METALLOPROTEASE EGY1"/>
    <property type="match status" value="1"/>
</dbReference>
<organism evidence="14 15">
    <name type="scientific">Taxus chinensis</name>
    <name type="common">Chinese yew</name>
    <name type="synonym">Taxus wallichiana var. chinensis</name>
    <dbReference type="NCBI Taxonomy" id="29808"/>
    <lineage>
        <taxon>Eukaryota</taxon>
        <taxon>Viridiplantae</taxon>
        <taxon>Streptophyta</taxon>
        <taxon>Embryophyta</taxon>
        <taxon>Tracheophyta</taxon>
        <taxon>Spermatophyta</taxon>
        <taxon>Pinopsida</taxon>
        <taxon>Pinidae</taxon>
        <taxon>Conifers II</taxon>
        <taxon>Cupressales</taxon>
        <taxon>Taxaceae</taxon>
        <taxon>Taxus</taxon>
    </lineage>
</organism>
<evidence type="ECO:0000313" key="14">
    <source>
        <dbReference type="EMBL" id="KAH9325275.1"/>
    </source>
</evidence>
<evidence type="ECO:0000256" key="11">
    <source>
        <dbReference type="ARBA" id="ARBA00023136"/>
    </source>
</evidence>
<evidence type="ECO:0000259" key="13">
    <source>
        <dbReference type="Pfam" id="PF02163"/>
    </source>
</evidence>